<sequence length="113" mass="12059">MREALAEDYNNPATREALAEDYHNPAIIAAAGCLPPAGSQADYVPLYKLTLKRMSVDVVESVLAAARGSSTKKTPAHARLRIRPTVGLNLRATPSTVLSGTKGAGFFLQPLRL</sequence>
<reference evidence="2" key="1">
    <citation type="journal article" date="2008" name="Nat. Genet.">
        <title>The Pristionchus pacificus genome provides a unique perspective on nematode lifestyle and parasitism.</title>
        <authorList>
            <person name="Dieterich C."/>
            <person name="Clifton S.W."/>
            <person name="Schuster L.N."/>
            <person name="Chinwalla A."/>
            <person name="Delehaunty K."/>
            <person name="Dinkelacker I."/>
            <person name="Fulton L."/>
            <person name="Fulton R."/>
            <person name="Godfrey J."/>
            <person name="Minx P."/>
            <person name="Mitreva M."/>
            <person name="Roeseler W."/>
            <person name="Tian H."/>
            <person name="Witte H."/>
            <person name="Yang S.P."/>
            <person name="Wilson R.K."/>
            <person name="Sommer R.J."/>
        </authorList>
    </citation>
    <scope>NUCLEOTIDE SEQUENCE [LARGE SCALE GENOMIC DNA]</scope>
    <source>
        <strain evidence="2">PS312</strain>
    </source>
</reference>
<evidence type="ECO:0000313" key="2">
    <source>
        <dbReference type="Proteomes" id="UP000005239"/>
    </source>
</evidence>
<evidence type="ECO:0000313" key="1">
    <source>
        <dbReference type="EnsemblMetazoa" id="PPA45984.1"/>
    </source>
</evidence>
<dbReference type="EnsemblMetazoa" id="PPA45984.1">
    <property type="protein sequence ID" value="PPA45984.1"/>
    <property type="gene ID" value="WBGene00284353"/>
</dbReference>
<accession>A0A8R1Z803</accession>
<reference evidence="1" key="2">
    <citation type="submission" date="2022-06" db="UniProtKB">
        <authorList>
            <consortium name="EnsemblMetazoa"/>
        </authorList>
    </citation>
    <scope>IDENTIFICATION</scope>
    <source>
        <strain evidence="1">PS312</strain>
    </source>
</reference>
<keyword evidence="2" id="KW-1185">Reference proteome</keyword>
<dbReference type="PROSITE" id="PS51257">
    <property type="entry name" value="PROKAR_LIPOPROTEIN"/>
    <property type="match status" value="1"/>
</dbReference>
<gene>
    <name evidence="1" type="primary">WBGene00284353</name>
</gene>
<proteinExistence type="predicted"/>
<protein>
    <submittedName>
        <fullName evidence="1">Uncharacterized protein</fullName>
    </submittedName>
</protein>
<dbReference type="Proteomes" id="UP000005239">
    <property type="component" value="Unassembled WGS sequence"/>
</dbReference>
<accession>A0A2A6D347</accession>
<name>A0A2A6D347_PRIPA</name>
<organism evidence="1 2">
    <name type="scientific">Pristionchus pacificus</name>
    <name type="common">Parasitic nematode worm</name>
    <dbReference type="NCBI Taxonomy" id="54126"/>
    <lineage>
        <taxon>Eukaryota</taxon>
        <taxon>Metazoa</taxon>
        <taxon>Ecdysozoa</taxon>
        <taxon>Nematoda</taxon>
        <taxon>Chromadorea</taxon>
        <taxon>Rhabditida</taxon>
        <taxon>Rhabditina</taxon>
        <taxon>Diplogasteromorpha</taxon>
        <taxon>Diplogasteroidea</taxon>
        <taxon>Neodiplogasteridae</taxon>
        <taxon>Pristionchus</taxon>
    </lineage>
</organism>
<dbReference type="AlphaFoldDB" id="A0A2A6D347"/>